<organism evidence="2 3">
    <name type="scientific">Paenibacillus illinoisensis</name>
    <dbReference type="NCBI Taxonomy" id="59845"/>
    <lineage>
        <taxon>Bacteria</taxon>
        <taxon>Bacillati</taxon>
        <taxon>Bacillota</taxon>
        <taxon>Bacilli</taxon>
        <taxon>Bacillales</taxon>
        <taxon>Paenibacillaceae</taxon>
        <taxon>Paenibacillus</taxon>
    </lineage>
</organism>
<gene>
    <name evidence="2" type="ORF">PIL02S_00570</name>
</gene>
<protein>
    <recommendedName>
        <fullName evidence="1">Insertion element IS150 protein InsJ-like helix-turn-helix domain-containing protein</fullName>
    </recommendedName>
</protein>
<dbReference type="Proteomes" id="UP000247459">
    <property type="component" value="Unassembled WGS sequence"/>
</dbReference>
<comment type="caution">
    <text evidence="2">The sequence shown here is derived from an EMBL/GenBank/DDBJ whole genome shotgun (WGS) entry which is preliminary data.</text>
</comment>
<dbReference type="InterPro" id="IPR009057">
    <property type="entry name" value="Homeodomain-like_sf"/>
</dbReference>
<name>A0A2W0CDF2_9BACL</name>
<accession>A0A2W0CDF2</accession>
<evidence type="ECO:0000313" key="3">
    <source>
        <dbReference type="Proteomes" id="UP000247459"/>
    </source>
</evidence>
<dbReference type="SUPFAM" id="SSF46689">
    <property type="entry name" value="Homeodomain-like"/>
    <property type="match status" value="1"/>
</dbReference>
<feature type="domain" description="Insertion element IS150 protein InsJ-like helix-turn-helix" evidence="1">
    <location>
        <begin position="18"/>
        <end position="56"/>
    </location>
</feature>
<reference evidence="2 3" key="1">
    <citation type="submission" date="2018-01" db="EMBL/GenBank/DDBJ databases">
        <title>Genome sequence of the PGP bacterium Paenibacillus illinoisensis E3.</title>
        <authorList>
            <person name="Rolli E."/>
            <person name="Marasco R."/>
            <person name="Bessem C."/>
            <person name="Michoud G."/>
            <person name="Gaiarsa S."/>
            <person name="Borin S."/>
            <person name="Daffonchio D."/>
        </authorList>
    </citation>
    <scope>NUCLEOTIDE SEQUENCE [LARGE SCALE GENOMIC DNA]</scope>
    <source>
        <strain evidence="2 3">E3</strain>
    </source>
</reference>
<dbReference type="InterPro" id="IPR055247">
    <property type="entry name" value="InsJ-like_HTH"/>
</dbReference>
<evidence type="ECO:0000259" key="1">
    <source>
        <dbReference type="Pfam" id="PF13518"/>
    </source>
</evidence>
<proteinExistence type="predicted"/>
<dbReference type="Pfam" id="PF13518">
    <property type="entry name" value="HTH_28"/>
    <property type="match status" value="1"/>
</dbReference>
<dbReference type="AlphaFoldDB" id="A0A2W0CDF2"/>
<sequence length="123" mass="14627">MEVFFALATRVSYPVELKMKAIEMRLAGVPVKEVMEKLGIRNKSQLKTWMRWYRKGEVHRLEQPVGKQYSYGKGPEHSTELEKVKAENRFLKQQLELLKKYKELERRWKLRSSSAGLNPFEKK</sequence>
<dbReference type="EMBL" id="PRLG01000003">
    <property type="protein sequence ID" value="PYY31023.1"/>
    <property type="molecule type" value="Genomic_DNA"/>
</dbReference>
<evidence type="ECO:0000313" key="2">
    <source>
        <dbReference type="EMBL" id="PYY31023.1"/>
    </source>
</evidence>